<proteinExistence type="predicted"/>
<dbReference type="AlphaFoldDB" id="E9FVK3"/>
<dbReference type="Proteomes" id="UP000000305">
    <property type="component" value="Unassembled WGS sequence"/>
</dbReference>
<reference evidence="2 3" key="1">
    <citation type="journal article" date="2011" name="Science">
        <title>The ecoresponsive genome of Daphnia pulex.</title>
        <authorList>
            <person name="Colbourne J.K."/>
            <person name="Pfrender M.E."/>
            <person name="Gilbert D."/>
            <person name="Thomas W.K."/>
            <person name="Tucker A."/>
            <person name="Oakley T.H."/>
            <person name="Tokishita S."/>
            <person name="Aerts A."/>
            <person name="Arnold G.J."/>
            <person name="Basu M.K."/>
            <person name="Bauer D.J."/>
            <person name="Caceres C.E."/>
            <person name="Carmel L."/>
            <person name="Casola C."/>
            <person name="Choi J.H."/>
            <person name="Detter J.C."/>
            <person name="Dong Q."/>
            <person name="Dusheyko S."/>
            <person name="Eads B.D."/>
            <person name="Frohlich T."/>
            <person name="Geiler-Samerotte K.A."/>
            <person name="Gerlach D."/>
            <person name="Hatcher P."/>
            <person name="Jogdeo S."/>
            <person name="Krijgsveld J."/>
            <person name="Kriventseva E.V."/>
            <person name="Kultz D."/>
            <person name="Laforsch C."/>
            <person name="Lindquist E."/>
            <person name="Lopez J."/>
            <person name="Manak J.R."/>
            <person name="Muller J."/>
            <person name="Pangilinan J."/>
            <person name="Patwardhan R.P."/>
            <person name="Pitluck S."/>
            <person name="Pritham E.J."/>
            <person name="Rechtsteiner A."/>
            <person name="Rho M."/>
            <person name="Rogozin I.B."/>
            <person name="Sakarya O."/>
            <person name="Salamov A."/>
            <person name="Schaack S."/>
            <person name="Shapiro H."/>
            <person name="Shiga Y."/>
            <person name="Skalitzky C."/>
            <person name="Smith Z."/>
            <person name="Souvorov A."/>
            <person name="Sung W."/>
            <person name="Tang Z."/>
            <person name="Tsuchiya D."/>
            <person name="Tu H."/>
            <person name="Vos H."/>
            <person name="Wang M."/>
            <person name="Wolf Y.I."/>
            <person name="Yamagata H."/>
            <person name="Yamada T."/>
            <person name="Ye Y."/>
            <person name="Shaw J.R."/>
            <person name="Andrews J."/>
            <person name="Crease T.J."/>
            <person name="Tang H."/>
            <person name="Lucas S.M."/>
            <person name="Robertson H.M."/>
            <person name="Bork P."/>
            <person name="Koonin E.V."/>
            <person name="Zdobnov E.M."/>
            <person name="Grigoriev I.V."/>
            <person name="Lynch M."/>
            <person name="Boore J.L."/>
        </authorList>
    </citation>
    <scope>NUCLEOTIDE SEQUENCE [LARGE SCALE GENOMIC DNA]</scope>
</reference>
<dbReference type="HOGENOM" id="CLU_1679711_0_0_1"/>
<evidence type="ECO:0000256" key="1">
    <source>
        <dbReference type="SAM" id="MobiDB-lite"/>
    </source>
</evidence>
<protein>
    <submittedName>
        <fullName evidence="2">Uncharacterized protein</fullName>
    </submittedName>
</protein>
<dbReference type="InParanoid" id="E9FVK3"/>
<dbReference type="EMBL" id="GL732525">
    <property type="protein sequence ID" value="EFX88570.1"/>
    <property type="molecule type" value="Genomic_DNA"/>
</dbReference>
<feature type="region of interest" description="Disordered" evidence="1">
    <location>
        <begin position="116"/>
        <end position="146"/>
    </location>
</feature>
<gene>
    <name evidence="2" type="ORF">DAPPUDRAFT_233734</name>
</gene>
<feature type="compositionally biased region" description="Low complexity" evidence="1">
    <location>
        <begin position="116"/>
        <end position="130"/>
    </location>
</feature>
<accession>E9FVK3</accession>
<dbReference type="KEGG" id="dpx:DAPPUDRAFT_233734"/>
<name>E9FVK3_DAPPU</name>
<evidence type="ECO:0000313" key="3">
    <source>
        <dbReference type="Proteomes" id="UP000000305"/>
    </source>
</evidence>
<evidence type="ECO:0000313" key="2">
    <source>
        <dbReference type="EMBL" id="EFX88570.1"/>
    </source>
</evidence>
<sequence>MLNAISTRFADGPGSSPCIKGLREIGEKGLTGYASEIFATAADEGSQSIEDVSLVVDVVPWTLDKAQAHTMSIGVHAELKVSDKSRKQDTLYGAERYLLHRGTSAALVIAHTPRQRSSALQQQQLPSLSRNVSNGQRESPARPSKVFIPPNMISVVT</sequence>
<organism evidence="2 3">
    <name type="scientific">Daphnia pulex</name>
    <name type="common">Water flea</name>
    <dbReference type="NCBI Taxonomy" id="6669"/>
    <lineage>
        <taxon>Eukaryota</taxon>
        <taxon>Metazoa</taxon>
        <taxon>Ecdysozoa</taxon>
        <taxon>Arthropoda</taxon>
        <taxon>Crustacea</taxon>
        <taxon>Branchiopoda</taxon>
        <taxon>Diplostraca</taxon>
        <taxon>Cladocera</taxon>
        <taxon>Anomopoda</taxon>
        <taxon>Daphniidae</taxon>
        <taxon>Daphnia</taxon>
    </lineage>
</organism>
<keyword evidence="3" id="KW-1185">Reference proteome</keyword>